<comment type="subcellular location">
    <subcellularLocation>
        <location evidence="1">Membrane</location>
        <topology evidence="1">Multi-pass membrane protein</topology>
    </subcellularLocation>
</comment>
<keyword evidence="9" id="KW-1071">Ligand-gated ion channel</keyword>
<dbReference type="AlphaFoldDB" id="A0ABD1RIY9"/>
<organism evidence="13 14">
    <name type="scientific">Forsythia ovata</name>
    <dbReference type="NCBI Taxonomy" id="205694"/>
    <lineage>
        <taxon>Eukaryota</taxon>
        <taxon>Viridiplantae</taxon>
        <taxon>Streptophyta</taxon>
        <taxon>Embryophyta</taxon>
        <taxon>Tracheophyta</taxon>
        <taxon>Spermatophyta</taxon>
        <taxon>Magnoliopsida</taxon>
        <taxon>eudicotyledons</taxon>
        <taxon>Gunneridae</taxon>
        <taxon>Pentapetalae</taxon>
        <taxon>asterids</taxon>
        <taxon>lamiids</taxon>
        <taxon>Lamiales</taxon>
        <taxon>Oleaceae</taxon>
        <taxon>Forsythieae</taxon>
        <taxon>Forsythia</taxon>
    </lineage>
</organism>
<dbReference type="InterPro" id="IPR001828">
    <property type="entry name" value="ANF_lig-bd_rcpt"/>
</dbReference>
<dbReference type="SUPFAM" id="SSF53822">
    <property type="entry name" value="Periplasmic binding protein-like I"/>
    <property type="match status" value="1"/>
</dbReference>
<keyword evidence="8" id="KW-0325">Glycoprotein</keyword>
<comment type="caution">
    <text evidence="13">The sequence shown here is derived from an EMBL/GenBank/DDBJ whole genome shotgun (WGS) entry which is preliminary data.</text>
</comment>
<dbReference type="GO" id="GO:0034220">
    <property type="term" value="P:monoatomic ion transmembrane transport"/>
    <property type="evidence" value="ECO:0007669"/>
    <property type="project" value="UniProtKB-KW"/>
</dbReference>
<evidence type="ECO:0000256" key="10">
    <source>
        <dbReference type="ARBA" id="ARBA00023303"/>
    </source>
</evidence>
<dbReference type="Gene3D" id="1.10.287.70">
    <property type="match status" value="1"/>
</dbReference>
<keyword evidence="3 11" id="KW-0812">Transmembrane</keyword>
<dbReference type="Pfam" id="PF01094">
    <property type="entry name" value="ANF_receptor"/>
    <property type="match status" value="1"/>
</dbReference>
<feature type="transmembrane region" description="Helical" evidence="11">
    <location>
        <begin position="227"/>
        <end position="245"/>
    </location>
</feature>
<evidence type="ECO:0000256" key="2">
    <source>
        <dbReference type="ARBA" id="ARBA00022448"/>
    </source>
</evidence>
<feature type="transmembrane region" description="Helical" evidence="11">
    <location>
        <begin position="295"/>
        <end position="312"/>
    </location>
</feature>
<keyword evidence="4 11" id="KW-1133">Transmembrane helix</keyword>
<feature type="transmembrane region" description="Helical" evidence="11">
    <location>
        <begin position="257"/>
        <end position="275"/>
    </location>
</feature>
<keyword evidence="2" id="KW-0813">Transport</keyword>
<keyword evidence="6 11" id="KW-0472">Membrane</keyword>
<dbReference type="GO" id="GO:0016020">
    <property type="term" value="C:membrane"/>
    <property type="evidence" value="ECO:0007669"/>
    <property type="project" value="UniProtKB-SubCell"/>
</dbReference>
<dbReference type="SMART" id="SM00079">
    <property type="entry name" value="PBPe"/>
    <property type="match status" value="1"/>
</dbReference>
<keyword evidence="7 13" id="KW-0675">Receptor</keyword>
<evidence type="ECO:0000256" key="9">
    <source>
        <dbReference type="ARBA" id="ARBA00023286"/>
    </source>
</evidence>
<evidence type="ECO:0000259" key="12">
    <source>
        <dbReference type="SMART" id="SM00079"/>
    </source>
</evidence>
<evidence type="ECO:0000313" key="14">
    <source>
        <dbReference type="Proteomes" id="UP001604277"/>
    </source>
</evidence>
<dbReference type="Proteomes" id="UP001604277">
    <property type="component" value="Unassembled WGS sequence"/>
</dbReference>
<proteinExistence type="predicted"/>
<keyword evidence="14" id="KW-1185">Reference proteome</keyword>
<name>A0ABD1RIY9_9LAMI</name>
<dbReference type="Gene3D" id="3.40.50.2300">
    <property type="match status" value="2"/>
</dbReference>
<evidence type="ECO:0000313" key="13">
    <source>
        <dbReference type="EMBL" id="KAL2488387.1"/>
    </source>
</evidence>
<dbReference type="InterPro" id="IPR001320">
    <property type="entry name" value="Iontro_rcpt_C"/>
</dbReference>
<evidence type="ECO:0000256" key="1">
    <source>
        <dbReference type="ARBA" id="ARBA00004141"/>
    </source>
</evidence>
<evidence type="ECO:0000256" key="8">
    <source>
        <dbReference type="ARBA" id="ARBA00023180"/>
    </source>
</evidence>
<reference evidence="14" key="1">
    <citation type="submission" date="2024-07" db="EMBL/GenBank/DDBJ databases">
        <title>Two chromosome-level genome assemblies of Korean endemic species Abeliophyllum distichum and Forsythia ovata (Oleaceae).</title>
        <authorList>
            <person name="Jang H."/>
        </authorList>
    </citation>
    <scope>NUCLEOTIDE SEQUENCE [LARGE SCALE GENOMIC DNA]</scope>
</reference>
<keyword evidence="5" id="KW-0406">Ion transport</keyword>
<dbReference type="InterPro" id="IPR028082">
    <property type="entry name" value="Peripla_BP_I"/>
</dbReference>
<gene>
    <name evidence="13" type="ORF">Fot_41679</name>
</gene>
<evidence type="ECO:0000256" key="7">
    <source>
        <dbReference type="ARBA" id="ARBA00023170"/>
    </source>
</evidence>
<feature type="domain" description="Ionotropic glutamate receptor C-terminal" evidence="12">
    <location>
        <begin position="124"/>
        <end position="409"/>
    </location>
</feature>
<protein>
    <submittedName>
        <fullName evidence="13">Glutamate receptor 2.1</fullName>
    </submittedName>
</protein>
<evidence type="ECO:0000256" key="5">
    <source>
        <dbReference type="ARBA" id="ARBA00023065"/>
    </source>
</evidence>
<dbReference type="InterPro" id="IPR015683">
    <property type="entry name" value="Ionotropic_Glu_rcpt"/>
</dbReference>
<evidence type="ECO:0000256" key="11">
    <source>
        <dbReference type="SAM" id="Phobius"/>
    </source>
</evidence>
<evidence type="ECO:0000256" key="6">
    <source>
        <dbReference type="ARBA" id="ARBA00023136"/>
    </source>
</evidence>
<sequence>MNSIHSMNIDVIESLQGTLGFKPSIAASSKLQNFTSRWIKEYNSENPYAVFRELPVVGIRAYDMMQALAEAFERVIIETSTVNNQVVGLKSLKLSANLLHSHGGILLLHELSRVRFEGLSGAFQLVDGKLYPEEFKLVNIVCRNEEKMVGIWRPKDGIFKELYSNAIVWPRGCEATTRGLTYEVPYEFVPLSNGTYDDYVHQVCLQNIDGLVGDVTITANRSLEGSAIYQIGTIFWFGFSTLVFAHREKLTSNLSRIIVLVWLFVVLILTSSYTATLSSLLTVQQIQFGSAGEFLGTQLGSSVGGVIANLIFQDQRLKLYLSPKAFIEALSRGHKDGGVDAIIDEIPYIKIILSKYSNDYGMIGSTSSTGGFGFVFPKGSPLVPDISRAIIKLREEGKLVMLEREWFRNTQSSFLPDGAVTNTNILNFNQFRGLFLVSGICLATARHLPDSVIARKLVPGQTFL</sequence>
<dbReference type="SUPFAM" id="SSF53850">
    <property type="entry name" value="Periplasmic binding protein-like II"/>
    <property type="match status" value="1"/>
</dbReference>
<evidence type="ECO:0000256" key="3">
    <source>
        <dbReference type="ARBA" id="ARBA00022692"/>
    </source>
</evidence>
<dbReference type="Pfam" id="PF00060">
    <property type="entry name" value="Lig_chan"/>
    <property type="match status" value="1"/>
</dbReference>
<keyword evidence="10" id="KW-0407">Ion channel</keyword>
<dbReference type="Gene3D" id="3.40.190.10">
    <property type="entry name" value="Periplasmic binding protein-like II"/>
    <property type="match status" value="1"/>
</dbReference>
<dbReference type="EMBL" id="JBFOLJ010000012">
    <property type="protein sequence ID" value="KAL2488387.1"/>
    <property type="molecule type" value="Genomic_DNA"/>
</dbReference>
<dbReference type="PANTHER" id="PTHR18966">
    <property type="entry name" value="IONOTROPIC GLUTAMATE RECEPTOR"/>
    <property type="match status" value="1"/>
</dbReference>
<accession>A0ABD1RIY9</accession>
<evidence type="ECO:0000256" key="4">
    <source>
        <dbReference type="ARBA" id="ARBA00022989"/>
    </source>
</evidence>